<dbReference type="PIRSF" id="PIRSF006305">
    <property type="entry name" value="Maf"/>
    <property type="match status" value="1"/>
</dbReference>
<dbReference type="GO" id="GO:0009117">
    <property type="term" value="P:nucleotide metabolic process"/>
    <property type="evidence" value="ECO:0007669"/>
    <property type="project" value="UniProtKB-KW"/>
</dbReference>
<comment type="function">
    <text evidence="6 9">Nucleoside triphosphate pyrophosphatase that hydrolyzes 7-methyl-GTP (m(7)GTP). May have a dual role in cell division arrest and in preventing the incorporation of modified nucleotides into cellular nucleic acids.</text>
</comment>
<dbReference type="SUPFAM" id="SSF52972">
    <property type="entry name" value="ITPase-like"/>
    <property type="match status" value="1"/>
</dbReference>
<evidence type="ECO:0000256" key="3">
    <source>
        <dbReference type="ARBA" id="ARBA00022801"/>
    </source>
</evidence>
<dbReference type="Gene3D" id="3.90.950.10">
    <property type="match status" value="1"/>
</dbReference>
<comment type="similarity">
    <text evidence="7 9">Belongs to the Maf family. YceF subfamily.</text>
</comment>
<keyword evidence="3 9" id="KW-0378">Hydrolase</keyword>
<evidence type="ECO:0000256" key="4">
    <source>
        <dbReference type="ARBA" id="ARBA00023080"/>
    </source>
</evidence>
<keyword evidence="4 9" id="KW-0546">Nucleotide metabolism</keyword>
<comment type="cofactor">
    <cofactor evidence="9">
        <name>a divalent metal cation</name>
        <dbReference type="ChEBI" id="CHEBI:60240"/>
    </cofactor>
</comment>
<organism evidence="10 11">
    <name type="scientific">Vibrio viridaestus</name>
    <dbReference type="NCBI Taxonomy" id="2487322"/>
    <lineage>
        <taxon>Bacteria</taxon>
        <taxon>Pseudomonadati</taxon>
        <taxon>Pseudomonadota</taxon>
        <taxon>Gammaproteobacteria</taxon>
        <taxon>Vibrionales</taxon>
        <taxon>Vibrionaceae</taxon>
        <taxon>Vibrio</taxon>
    </lineage>
</organism>
<feature type="site" description="Important for substrate specificity" evidence="9">
    <location>
        <position position="14"/>
    </location>
</feature>
<comment type="catalytic activity">
    <reaction evidence="5 9">
        <text>N(7)-methyl-GTP + H2O = N(7)-methyl-GMP + diphosphate + H(+)</text>
        <dbReference type="Rhea" id="RHEA:58744"/>
        <dbReference type="ChEBI" id="CHEBI:15377"/>
        <dbReference type="ChEBI" id="CHEBI:15378"/>
        <dbReference type="ChEBI" id="CHEBI:33019"/>
        <dbReference type="ChEBI" id="CHEBI:58285"/>
        <dbReference type="ChEBI" id="CHEBI:87133"/>
    </reaction>
</comment>
<keyword evidence="11" id="KW-1185">Reference proteome</keyword>
<dbReference type="CDD" id="cd00555">
    <property type="entry name" value="Maf"/>
    <property type="match status" value="1"/>
</dbReference>
<dbReference type="RefSeq" id="WP_124936330.1">
    <property type="nucleotide sequence ID" value="NZ_RJVQ01000002.1"/>
</dbReference>
<sequence>MKNPQLVLASTSPFRREILEKLSIAFITEAPNCDETPLANESPLALVERLAITKAKSCHSDTPSLIIGSDQVCVVDSKIIGKPHSRDKAIEQLNAQNGRSITFLTGLALYNSVTGNIQSSVESYTVHFRLLSAQQIEAYVDKEQPFSCAGSFKSEGLGVSLFKRMEGDDPNTLIGLPLIKLIDFLANEGIQVLS</sequence>
<feature type="active site" description="Proton acceptor" evidence="9">
    <location>
        <position position="70"/>
    </location>
</feature>
<dbReference type="InterPro" id="IPR003697">
    <property type="entry name" value="Maf-like"/>
</dbReference>
<dbReference type="PANTHER" id="PTHR43213:SF10">
    <property type="entry name" value="7-METHYL-GTP PYROPHOSPHATASE"/>
    <property type="match status" value="1"/>
</dbReference>
<dbReference type="GO" id="GO:0005737">
    <property type="term" value="C:cytoplasm"/>
    <property type="evidence" value="ECO:0007669"/>
    <property type="project" value="UniProtKB-SubCell"/>
</dbReference>
<evidence type="ECO:0000256" key="6">
    <source>
        <dbReference type="ARBA" id="ARBA00053369"/>
    </source>
</evidence>
<reference evidence="10 11" key="1">
    <citation type="submission" date="2018-11" db="EMBL/GenBank/DDBJ databases">
        <title>Vibrio LJC006 sp. nov., isolated from seawater during the bloom of the enteromorpha.</title>
        <authorList>
            <person name="Liang J."/>
        </authorList>
    </citation>
    <scope>NUCLEOTIDE SEQUENCE [LARGE SCALE GENOMIC DNA]</scope>
    <source>
        <strain evidence="10 11">LJC006</strain>
    </source>
</reference>
<evidence type="ECO:0000313" key="11">
    <source>
        <dbReference type="Proteomes" id="UP000281112"/>
    </source>
</evidence>
<comment type="caution">
    <text evidence="9">Lacks conserved residue(s) required for the propagation of feature annotation.</text>
</comment>
<feature type="site" description="Important for substrate specificity" evidence="9">
    <location>
        <position position="155"/>
    </location>
</feature>
<dbReference type="EC" id="3.6.1.-" evidence="9"/>
<dbReference type="OrthoDB" id="9813694at2"/>
<dbReference type="InterPro" id="IPR029001">
    <property type="entry name" value="ITPase-like_fam"/>
</dbReference>
<evidence type="ECO:0000256" key="7">
    <source>
        <dbReference type="ARBA" id="ARBA00060749"/>
    </source>
</evidence>
<evidence type="ECO:0000256" key="5">
    <source>
        <dbReference type="ARBA" id="ARBA00050213"/>
    </source>
</evidence>
<comment type="subcellular location">
    <subcellularLocation>
        <location evidence="1 9">Cytoplasm</location>
    </subcellularLocation>
</comment>
<dbReference type="GO" id="GO:0047429">
    <property type="term" value="F:nucleoside triphosphate diphosphatase activity"/>
    <property type="evidence" value="ECO:0007669"/>
    <property type="project" value="InterPro"/>
</dbReference>
<dbReference type="Pfam" id="PF02545">
    <property type="entry name" value="Maf"/>
    <property type="match status" value="1"/>
</dbReference>
<evidence type="ECO:0000256" key="1">
    <source>
        <dbReference type="ARBA" id="ARBA00004496"/>
    </source>
</evidence>
<comment type="caution">
    <text evidence="10">The sequence shown here is derived from an EMBL/GenBank/DDBJ whole genome shotgun (WGS) entry which is preliminary data.</text>
</comment>
<proteinExistence type="inferred from homology"/>
<evidence type="ECO:0000313" key="10">
    <source>
        <dbReference type="EMBL" id="RQW64449.1"/>
    </source>
</evidence>
<keyword evidence="2 9" id="KW-0963">Cytoplasm</keyword>
<accession>A0A3N9TJG0</accession>
<dbReference type="Proteomes" id="UP000281112">
    <property type="component" value="Unassembled WGS sequence"/>
</dbReference>
<dbReference type="FunFam" id="3.90.950.10:FF:000005">
    <property type="entry name" value="7-methyl-GTP pyrophosphatase"/>
    <property type="match status" value="1"/>
</dbReference>
<dbReference type="HAMAP" id="MF_00528">
    <property type="entry name" value="Maf"/>
    <property type="match status" value="1"/>
</dbReference>
<gene>
    <name evidence="10" type="ORF">EES38_06375</name>
</gene>
<dbReference type="NCBIfam" id="TIGR00172">
    <property type="entry name" value="maf"/>
    <property type="match status" value="1"/>
</dbReference>
<dbReference type="AlphaFoldDB" id="A0A3N9TJG0"/>
<dbReference type="PANTHER" id="PTHR43213">
    <property type="entry name" value="BIFUNCTIONAL DTTP/UTP PYROPHOSPHATASE/METHYLTRANSFERASE PROTEIN-RELATED"/>
    <property type="match status" value="1"/>
</dbReference>
<name>A0A3N9TJG0_9VIBR</name>
<evidence type="ECO:0000256" key="2">
    <source>
        <dbReference type="ARBA" id="ARBA00022490"/>
    </source>
</evidence>
<evidence type="ECO:0000256" key="9">
    <source>
        <dbReference type="HAMAP-Rule" id="MF_00528"/>
    </source>
</evidence>
<protein>
    <recommendedName>
        <fullName evidence="8 9">7-methyl-GTP pyrophosphatase</fullName>
        <shortName evidence="9">m(7)GTP pyrophosphatase</shortName>
        <ecNumber evidence="9">3.6.1.-</ecNumber>
    </recommendedName>
</protein>
<feature type="site" description="Important for substrate specificity" evidence="9">
    <location>
        <position position="71"/>
    </location>
</feature>
<dbReference type="EMBL" id="RJVQ01000002">
    <property type="protein sequence ID" value="RQW64449.1"/>
    <property type="molecule type" value="Genomic_DNA"/>
</dbReference>
<evidence type="ECO:0000256" key="8">
    <source>
        <dbReference type="ARBA" id="ARBA00068163"/>
    </source>
</evidence>